<sequence length="116" mass="13129">MGLFALAEESIPNPIETFPVLDLMANHGNDEGSFYISRIHPLPIHLRLPPFRAPRFMLFISCVSRAVLIVGSRRNTCATLLPTFTISLFFTNYGLSILEAKRRSYCRCDQHERSSG</sequence>
<dbReference type="Proteomes" id="UP000054097">
    <property type="component" value="Unassembled WGS sequence"/>
</dbReference>
<evidence type="ECO:0000313" key="1">
    <source>
        <dbReference type="EMBL" id="KIM29243.1"/>
    </source>
</evidence>
<dbReference type="EMBL" id="KN824289">
    <property type="protein sequence ID" value="KIM29243.1"/>
    <property type="molecule type" value="Genomic_DNA"/>
</dbReference>
<dbReference type="HOGENOM" id="CLU_2098322_0_0_1"/>
<proteinExistence type="predicted"/>
<organism evidence="1 2">
    <name type="scientific">Serendipita vermifera MAFF 305830</name>
    <dbReference type="NCBI Taxonomy" id="933852"/>
    <lineage>
        <taxon>Eukaryota</taxon>
        <taxon>Fungi</taxon>
        <taxon>Dikarya</taxon>
        <taxon>Basidiomycota</taxon>
        <taxon>Agaricomycotina</taxon>
        <taxon>Agaricomycetes</taxon>
        <taxon>Sebacinales</taxon>
        <taxon>Serendipitaceae</taxon>
        <taxon>Serendipita</taxon>
    </lineage>
</organism>
<dbReference type="AlphaFoldDB" id="A0A0C2WSY2"/>
<name>A0A0C2WSY2_SERVB</name>
<accession>A0A0C2WSY2</accession>
<reference evidence="2" key="2">
    <citation type="submission" date="2015-01" db="EMBL/GenBank/DDBJ databases">
        <title>Evolutionary Origins and Diversification of the Mycorrhizal Mutualists.</title>
        <authorList>
            <consortium name="DOE Joint Genome Institute"/>
            <consortium name="Mycorrhizal Genomics Consortium"/>
            <person name="Kohler A."/>
            <person name="Kuo A."/>
            <person name="Nagy L.G."/>
            <person name="Floudas D."/>
            <person name="Copeland A."/>
            <person name="Barry K.W."/>
            <person name="Cichocki N."/>
            <person name="Veneault-Fourrey C."/>
            <person name="LaButti K."/>
            <person name="Lindquist E.A."/>
            <person name="Lipzen A."/>
            <person name="Lundell T."/>
            <person name="Morin E."/>
            <person name="Murat C."/>
            <person name="Riley R."/>
            <person name="Ohm R."/>
            <person name="Sun H."/>
            <person name="Tunlid A."/>
            <person name="Henrissat B."/>
            <person name="Grigoriev I.V."/>
            <person name="Hibbett D.S."/>
            <person name="Martin F."/>
        </authorList>
    </citation>
    <scope>NUCLEOTIDE SEQUENCE [LARGE SCALE GENOMIC DNA]</scope>
    <source>
        <strain evidence="2">MAFF 305830</strain>
    </source>
</reference>
<protein>
    <submittedName>
        <fullName evidence="1">Uncharacterized protein</fullName>
    </submittedName>
</protein>
<reference evidence="1 2" key="1">
    <citation type="submission" date="2014-04" db="EMBL/GenBank/DDBJ databases">
        <authorList>
            <consortium name="DOE Joint Genome Institute"/>
            <person name="Kuo A."/>
            <person name="Zuccaro A."/>
            <person name="Kohler A."/>
            <person name="Nagy L.G."/>
            <person name="Floudas D."/>
            <person name="Copeland A."/>
            <person name="Barry K.W."/>
            <person name="Cichocki N."/>
            <person name="Veneault-Fourrey C."/>
            <person name="LaButti K."/>
            <person name="Lindquist E.A."/>
            <person name="Lipzen A."/>
            <person name="Lundell T."/>
            <person name="Morin E."/>
            <person name="Murat C."/>
            <person name="Sun H."/>
            <person name="Tunlid A."/>
            <person name="Henrissat B."/>
            <person name="Grigoriev I.V."/>
            <person name="Hibbett D.S."/>
            <person name="Martin F."/>
            <person name="Nordberg H.P."/>
            <person name="Cantor M.N."/>
            <person name="Hua S.X."/>
        </authorList>
    </citation>
    <scope>NUCLEOTIDE SEQUENCE [LARGE SCALE GENOMIC DNA]</scope>
    <source>
        <strain evidence="1 2">MAFF 305830</strain>
    </source>
</reference>
<keyword evidence="2" id="KW-1185">Reference proteome</keyword>
<evidence type="ECO:0000313" key="2">
    <source>
        <dbReference type="Proteomes" id="UP000054097"/>
    </source>
</evidence>
<gene>
    <name evidence="1" type="ORF">M408DRAFT_121249</name>
</gene>